<keyword evidence="1" id="KW-0812">Transmembrane</keyword>
<name>A0A0M7A8M6_9HYPH</name>
<dbReference type="Proteomes" id="UP000053235">
    <property type="component" value="Unassembled WGS sequence"/>
</dbReference>
<protein>
    <submittedName>
        <fullName evidence="2">Uncharacterized protein</fullName>
    </submittedName>
</protein>
<dbReference type="EMBL" id="CXWD01000010">
    <property type="protein sequence ID" value="CTQ71495.1"/>
    <property type="molecule type" value="Genomic_DNA"/>
</dbReference>
<proteinExistence type="predicted"/>
<evidence type="ECO:0000256" key="1">
    <source>
        <dbReference type="SAM" id="Phobius"/>
    </source>
</evidence>
<feature type="transmembrane region" description="Helical" evidence="1">
    <location>
        <begin position="12"/>
        <end position="29"/>
    </location>
</feature>
<dbReference type="OrthoDB" id="7873070at2"/>
<sequence>MKSILEKTTATFAGAIVVLVGCVMAGLGFTVIAFLALFALAAYGLALIAAPFLAMAQKQAESTEPQDIDMPSDAQTAA</sequence>
<evidence type="ECO:0000313" key="2">
    <source>
        <dbReference type="EMBL" id="CTQ71495.1"/>
    </source>
</evidence>
<dbReference type="PROSITE" id="PS51257">
    <property type="entry name" value="PROKAR_LIPOPROTEIN"/>
    <property type="match status" value="1"/>
</dbReference>
<reference evidence="3" key="1">
    <citation type="submission" date="2015-07" db="EMBL/GenBank/DDBJ databases">
        <authorList>
            <person name="Rodrigo-Torres Lidia"/>
            <person name="Arahal R.David."/>
        </authorList>
    </citation>
    <scope>NUCLEOTIDE SEQUENCE [LARGE SCALE GENOMIC DNA]</scope>
    <source>
        <strain evidence="3">CECT 5112</strain>
    </source>
</reference>
<accession>A0A0M7A8M6</accession>
<dbReference type="STRING" id="388408.LAX5112_02843"/>
<gene>
    <name evidence="2" type="ORF">LAX5112_02843</name>
</gene>
<dbReference type="AlphaFoldDB" id="A0A0M7A8M6"/>
<dbReference type="RefSeq" id="WP_055672368.1">
    <property type="nucleotide sequence ID" value="NZ_CXWD01000010.1"/>
</dbReference>
<evidence type="ECO:0000313" key="3">
    <source>
        <dbReference type="Proteomes" id="UP000053235"/>
    </source>
</evidence>
<keyword evidence="1" id="KW-1133">Transmembrane helix</keyword>
<organism evidence="2 3">
    <name type="scientific">Roseibium alexandrii</name>
    <dbReference type="NCBI Taxonomy" id="388408"/>
    <lineage>
        <taxon>Bacteria</taxon>
        <taxon>Pseudomonadati</taxon>
        <taxon>Pseudomonadota</taxon>
        <taxon>Alphaproteobacteria</taxon>
        <taxon>Hyphomicrobiales</taxon>
        <taxon>Stappiaceae</taxon>
        <taxon>Roseibium</taxon>
    </lineage>
</organism>
<feature type="transmembrane region" description="Helical" evidence="1">
    <location>
        <begin position="35"/>
        <end position="56"/>
    </location>
</feature>
<keyword evidence="1" id="KW-0472">Membrane</keyword>
<keyword evidence="3" id="KW-1185">Reference proteome</keyword>